<dbReference type="PANTHER" id="PTHR10625:SF10">
    <property type="entry name" value="HISTONE DEACETYLASE HDAC1"/>
    <property type="match status" value="1"/>
</dbReference>
<dbReference type="GO" id="GO:0000118">
    <property type="term" value="C:histone deacetylase complex"/>
    <property type="evidence" value="ECO:0007669"/>
    <property type="project" value="UniProtKB-ARBA"/>
</dbReference>
<dbReference type="EMBL" id="JANTQA010000036">
    <property type="protein sequence ID" value="KAJ3436298.1"/>
    <property type="molecule type" value="Genomic_DNA"/>
</dbReference>
<dbReference type="InterPro" id="IPR003084">
    <property type="entry name" value="HDAC_I/II"/>
</dbReference>
<dbReference type="InterPro" id="IPR000286">
    <property type="entry name" value="HDACs"/>
</dbReference>
<dbReference type="Proteomes" id="UP001146793">
    <property type="component" value="Unassembled WGS sequence"/>
</dbReference>
<dbReference type="AlphaFoldDB" id="A0AAV7Z2H2"/>
<name>A0AAV7Z2H2_9EUKA</name>
<dbReference type="SUPFAM" id="SSF52768">
    <property type="entry name" value="Arginase/deacetylase"/>
    <property type="match status" value="1"/>
</dbReference>
<keyword evidence="4" id="KW-0156">Chromatin regulator</keyword>
<proteinExistence type="inferred from homology"/>
<dbReference type="Gene3D" id="3.40.800.20">
    <property type="entry name" value="Histone deacetylase domain"/>
    <property type="match status" value="1"/>
</dbReference>
<dbReference type="PRINTS" id="PR01271">
    <property type="entry name" value="HISDACETLASE"/>
</dbReference>
<comment type="caution">
    <text evidence="7">The sequence shown here is derived from an EMBL/GenBank/DDBJ whole genome shotgun (WGS) entry which is preliminary data.</text>
</comment>
<evidence type="ECO:0000256" key="4">
    <source>
        <dbReference type="ARBA" id="ARBA00022853"/>
    </source>
</evidence>
<evidence type="ECO:0000259" key="6">
    <source>
        <dbReference type="Pfam" id="PF00850"/>
    </source>
</evidence>
<dbReference type="EC" id="3.5.1.98" evidence="2"/>
<accession>A0AAV7Z2H2</accession>
<dbReference type="InterPro" id="IPR023801">
    <property type="entry name" value="His_deacetylse_dom"/>
</dbReference>
<dbReference type="GO" id="GO:0141221">
    <property type="term" value="F:histone deacetylase activity, hydrolytic mechanism"/>
    <property type="evidence" value="ECO:0007669"/>
    <property type="project" value="UniProtKB-EC"/>
</dbReference>
<evidence type="ECO:0000313" key="7">
    <source>
        <dbReference type="EMBL" id="KAJ3436298.1"/>
    </source>
</evidence>
<gene>
    <name evidence="7" type="ORF">M0812_18355</name>
</gene>
<sequence>MNSSKKRVSYFYDFDVGHFHYDSWHPMKPIRIKLANELIKSYELPQKMKIYRPVRSDFLQLTKFHSDEYIRFLQKVSPENLESVPTERQRFNIGEDTPVFDGLFDFCQISAGGSVSGAKQLNHGTTDIAINWAGGLHHAKSYQASGFCYVNDIVLGILELLKYHDRVLYIDIDIHHGDGVEEAFYKTNRVMTCSFHKYGYDFFPGTGSVNDVGYKEGENYSVNFPLTDGMDDESYVRIFKQTIDAIMKFYQPNAIVMQCGADSLNGDRLGCFNLTLKGHGECVSFIRNLNKPLLVLGGGGYTIQNVARCWAYETSLLIDEISLPNEIPLHKSSKYYGPDELLHFQSDKNMINYNLKRDLEKKFQKIYTNLKSIELVPSVGERVIPQEQNNLTEREIIEKDYQKNSDLRWTKETKNLNVEATNEFYPSKMENSQQSLVKNYSHKINNTNDHLNNTLINNNTTNNNTNNNNNNNTNTNNTNTNNNINNNNNNLNNKLKQSQEFENNNNNNNNQFLTTKLQNNFPMNTNTNMNVNMNTNMNTNINSNMGIGMDMNRSMGMGMGMNMGMGMGMNLNRNMGMGIPMGMGMGMNTGMGMGMGMVTGMGMGMNTNLNNTNNTTNNQNLDQIQNNQIMKKRRINTKK</sequence>
<dbReference type="PANTHER" id="PTHR10625">
    <property type="entry name" value="HISTONE DEACETYLASE HDAC1-RELATED"/>
    <property type="match status" value="1"/>
</dbReference>
<dbReference type="InterPro" id="IPR023696">
    <property type="entry name" value="Ureohydrolase_dom_sf"/>
</dbReference>
<feature type="domain" description="Histone deacetylase" evidence="6">
    <location>
        <begin position="25"/>
        <end position="315"/>
    </location>
</feature>
<feature type="region of interest" description="Disordered" evidence="5">
    <location>
        <begin position="446"/>
        <end position="492"/>
    </location>
</feature>
<dbReference type="PRINTS" id="PR01270">
    <property type="entry name" value="HDASUPER"/>
</dbReference>
<evidence type="ECO:0000313" key="8">
    <source>
        <dbReference type="Proteomes" id="UP001146793"/>
    </source>
</evidence>
<evidence type="ECO:0000256" key="3">
    <source>
        <dbReference type="ARBA" id="ARBA00022801"/>
    </source>
</evidence>
<evidence type="ECO:0000256" key="2">
    <source>
        <dbReference type="ARBA" id="ARBA00012111"/>
    </source>
</evidence>
<keyword evidence="3" id="KW-0378">Hydrolase</keyword>
<reference evidence="7" key="1">
    <citation type="submission" date="2022-08" db="EMBL/GenBank/DDBJ databases">
        <title>Novel sulphate-reducing endosymbionts in the free-living metamonad Anaeramoeba.</title>
        <authorList>
            <person name="Jerlstrom-Hultqvist J."/>
            <person name="Cepicka I."/>
            <person name="Gallot-Lavallee L."/>
            <person name="Salas-Leiva D."/>
            <person name="Curtis B.A."/>
            <person name="Zahonova K."/>
            <person name="Pipaliya S."/>
            <person name="Dacks J."/>
            <person name="Roger A.J."/>
        </authorList>
    </citation>
    <scope>NUCLEOTIDE SEQUENCE</scope>
    <source>
        <strain evidence="7">Busselton2</strain>
    </source>
</reference>
<dbReference type="CDD" id="cd09991">
    <property type="entry name" value="HDAC_classI"/>
    <property type="match status" value="1"/>
</dbReference>
<comment type="similarity">
    <text evidence="1">Belongs to the histone deacetylase family. HD type 1 subfamily.</text>
</comment>
<dbReference type="Pfam" id="PF00850">
    <property type="entry name" value="Hist_deacetyl"/>
    <property type="match status" value="1"/>
</dbReference>
<organism evidence="7 8">
    <name type="scientific">Anaeramoeba flamelloides</name>
    <dbReference type="NCBI Taxonomy" id="1746091"/>
    <lineage>
        <taxon>Eukaryota</taxon>
        <taxon>Metamonada</taxon>
        <taxon>Anaeramoebidae</taxon>
        <taxon>Anaeramoeba</taxon>
    </lineage>
</organism>
<dbReference type="GO" id="GO:0040029">
    <property type="term" value="P:epigenetic regulation of gene expression"/>
    <property type="evidence" value="ECO:0007669"/>
    <property type="project" value="TreeGrafter"/>
</dbReference>
<evidence type="ECO:0000256" key="5">
    <source>
        <dbReference type="SAM" id="MobiDB-lite"/>
    </source>
</evidence>
<protein>
    <recommendedName>
        <fullName evidence="2">histone deacetylase</fullName>
        <ecNumber evidence="2">3.5.1.98</ecNumber>
    </recommendedName>
</protein>
<evidence type="ECO:0000256" key="1">
    <source>
        <dbReference type="ARBA" id="ARBA00006457"/>
    </source>
</evidence>
<dbReference type="InterPro" id="IPR037138">
    <property type="entry name" value="His_deacetylse_dom_sf"/>
</dbReference>